<dbReference type="InterPro" id="IPR035069">
    <property type="entry name" value="TTHA1013/TTHA0281-like"/>
</dbReference>
<sequence>MKLHITIEVWKKGHWYLARTPELDFISQGRTKQEAKDNLLEVLRIQFAEMKDMNTLEDYLMECGIHMKDDDLISPLEVVECEKSIVSI</sequence>
<accession>A0A7T1F2Z5</accession>
<evidence type="ECO:0008006" key="3">
    <source>
        <dbReference type="Google" id="ProtNLM"/>
    </source>
</evidence>
<dbReference type="AlphaFoldDB" id="A0A7T1F2Z5"/>
<keyword evidence="2" id="KW-1185">Reference proteome</keyword>
<proteinExistence type="predicted"/>
<name>A0A7T1F2Z5_ATRLM</name>
<evidence type="ECO:0000313" key="2">
    <source>
        <dbReference type="Proteomes" id="UP000594463"/>
    </source>
</evidence>
<organism evidence="1 2">
    <name type="scientific">Atribacter laminatus</name>
    <dbReference type="NCBI Taxonomy" id="2847778"/>
    <lineage>
        <taxon>Bacteria</taxon>
        <taxon>Pseudomonadati</taxon>
        <taxon>Atribacterota</taxon>
        <taxon>Atribacteria</taxon>
        <taxon>Atribacterales</taxon>
        <taxon>Atribacteraceae</taxon>
        <taxon>Atribacter</taxon>
    </lineage>
</organism>
<evidence type="ECO:0000313" key="1">
    <source>
        <dbReference type="EMBL" id="QPM67855.1"/>
    </source>
</evidence>
<dbReference type="RefSeq" id="WP_218113032.1">
    <property type="nucleotide sequence ID" value="NZ_CP065383.1"/>
</dbReference>
<gene>
    <name evidence="1" type="ORF">RT761_01068</name>
</gene>
<dbReference type="SUPFAM" id="SSF143100">
    <property type="entry name" value="TTHA1013/TTHA0281-like"/>
    <property type="match status" value="1"/>
</dbReference>
<dbReference type="Proteomes" id="UP000594463">
    <property type="component" value="Chromosome"/>
</dbReference>
<reference evidence="1 2" key="1">
    <citation type="journal article" date="2021" name="Nat. Commun.">
        <title>Isolation of a member of the candidate phylum Atribacteria reveals a unique cell membrane structure.</title>
        <authorList>
            <person name="Taiki K."/>
            <person name="Nobu M.K."/>
            <person name="Kusada H."/>
            <person name="Meng X.-Y."/>
            <person name="Hosoki N."/>
            <person name="Uematsu K."/>
            <person name="Yoshioka H."/>
            <person name="Kamagata Y."/>
            <person name="Tamaki H."/>
        </authorList>
    </citation>
    <scope>NUCLEOTIDE SEQUENCE [LARGE SCALE GENOMIC DNA]</scope>
    <source>
        <strain evidence="1 2">RT761</strain>
    </source>
</reference>
<dbReference type="KEGG" id="alam:RT761_01068"/>
<dbReference type="EMBL" id="CP065383">
    <property type="protein sequence ID" value="QPM67855.1"/>
    <property type="molecule type" value="Genomic_DNA"/>
</dbReference>
<protein>
    <recommendedName>
        <fullName evidence="3">Type II toxin-antitoxin system HicB family antitoxin</fullName>
    </recommendedName>
</protein>
<dbReference type="Gene3D" id="3.30.160.250">
    <property type="match status" value="1"/>
</dbReference>